<name>A0ACB1MJV9_RANTA</name>
<proteinExistence type="predicted"/>
<reference evidence="1" key="1">
    <citation type="submission" date="2025-03" db="EMBL/GenBank/DDBJ databases">
        <authorList>
            <consortium name="ELIXIR-Norway"/>
            <consortium name="Elixir Norway"/>
        </authorList>
    </citation>
    <scope>NUCLEOTIDE SEQUENCE</scope>
</reference>
<evidence type="ECO:0000313" key="1">
    <source>
        <dbReference type="EMBL" id="CAN0501409.1"/>
    </source>
</evidence>
<evidence type="ECO:0000313" key="2">
    <source>
        <dbReference type="Proteomes" id="UP001162501"/>
    </source>
</evidence>
<dbReference type="EMBL" id="OZ243562">
    <property type="protein sequence ID" value="CAN0501409.1"/>
    <property type="molecule type" value="Genomic_DNA"/>
</dbReference>
<dbReference type="Proteomes" id="UP001162501">
    <property type="component" value="Chromosome 34"/>
</dbReference>
<gene>
    <name evidence="1" type="ORF">MRATA1EN22A_LOCUS22331</name>
</gene>
<accession>A0ACB1MJV9</accession>
<protein>
    <submittedName>
        <fullName evidence="1">Uncharacterized protein</fullName>
    </submittedName>
</protein>
<sequence>MGKKKAGHGGRGRPCGGSGSSAGVAAEAVSSPPETAWRQVPTGSDRTYTLLQTEVPERKLEGGGGIETVGSEFVPGGDRPINRHVESSERSLLSFRVKPPAVVVGFTDAMLDERCDPP</sequence>
<organism evidence="1 2">
    <name type="scientific">Rangifer tarandus platyrhynchus</name>
    <name type="common">Svalbard reindeer</name>
    <dbReference type="NCBI Taxonomy" id="3082113"/>
    <lineage>
        <taxon>Eukaryota</taxon>
        <taxon>Metazoa</taxon>
        <taxon>Chordata</taxon>
        <taxon>Craniata</taxon>
        <taxon>Vertebrata</taxon>
        <taxon>Euteleostomi</taxon>
        <taxon>Mammalia</taxon>
        <taxon>Eutheria</taxon>
        <taxon>Laurasiatheria</taxon>
        <taxon>Artiodactyla</taxon>
        <taxon>Ruminantia</taxon>
        <taxon>Pecora</taxon>
        <taxon>Cervidae</taxon>
        <taxon>Odocoileinae</taxon>
        <taxon>Rangifer</taxon>
    </lineage>
</organism>